<dbReference type="EMBL" id="JAIQDJ010000001">
    <property type="protein sequence ID" value="MBZ4184829.1"/>
    <property type="molecule type" value="Genomic_DNA"/>
</dbReference>
<evidence type="ECO:0000313" key="3">
    <source>
        <dbReference type="Proteomes" id="UP001430290"/>
    </source>
</evidence>
<evidence type="ECO:0000313" key="2">
    <source>
        <dbReference type="EMBL" id="MBZ4184829.1"/>
    </source>
</evidence>
<dbReference type="RefSeq" id="WP_223625544.1">
    <property type="nucleotide sequence ID" value="NZ_JAIQDJ010000001.1"/>
</dbReference>
<accession>A0ABS7TAF1</accession>
<keyword evidence="1" id="KW-0812">Transmembrane</keyword>
<dbReference type="Proteomes" id="UP001430290">
    <property type="component" value="Unassembled WGS sequence"/>
</dbReference>
<gene>
    <name evidence="2" type="ORF">K7B09_00640</name>
</gene>
<reference evidence="2" key="1">
    <citation type="submission" date="2021-09" db="EMBL/GenBank/DDBJ databases">
        <authorList>
            <person name="Wu T."/>
            <person name="Guo S.Z."/>
        </authorList>
    </citation>
    <scope>NUCLEOTIDE SEQUENCE</scope>
    <source>
        <strain evidence="2">RSS-23</strain>
    </source>
</reference>
<feature type="transmembrane region" description="Helical" evidence="1">
    <location>
        <begin position="32"/>
        <end position="52"/>
    </location>
</feature>
<protein>
    <recommendedName>
        <fullName evidence="4">Protoheme IX farnesyltransferase</fullName>
    </recommendedName>
</protein>
<organism evidence="2 3">
    <name type="scientific">Thermomonas beijingensis</name>
    <dbReference type="NCBI Taxonomy" id="2872701"/>
    <lineage>
        <taxon>Bacteria</taxon>
        <taxon>Pseudomonadati</taxon>
        <taxon>Pseudomonadota</taxon>
        <taxon>Gammaproteobacteria</taxon>
        <taxon>Lysobacterales</taxon>
        <taxon>Lysobacteraceae</taxon>
        <taxon>Thermomonas</taxon>
    </lineage>
</organism>
<keyword evidence="3" id="KW-1185">Reference proteome</keyword>
<proteinExistence type="predicted"/>
<name>A0ABS7TAF1_9GAMM</name>
<sequence length="54" mass="5751">MSTTETASLMSRESAAADPVIEARRKRAKRTALLLGGIALLVYVGFIVLTGMGR</sequence>
<comment type="caution">
    <text evidence="2">The sequence shown here is derived from an EMBL/GenBank/DDBJ whole genome shotgun (WGS) entry which is preliminary data.</text>
</comment>
<evidence type="ECO:0000256" key="1">
    <source>
        <dbReference type="SAM" id="Phobius"/>
    </source>
</evidence>
<keyword evidence="1" id="KW-1133">Transmembrane helix</keyword>
<evidence type="ECO:0008006" key="4">
    <source>
        <dbReference type="Google" id="ProtNLM"/>
    </source>
</evidence>
<keyword evidence="1" id="KW-0472">Membrane</keyword>